<keyword evidence="2" id="KW-1185">Reference proteome</keyword>
<dbReference type="AlphaFoldDB" id="A0A9P5BYC3"/>
<evidence type="ECO:0000313" key="1">
    <source>
        <dbReference type="EMBL" id="KAF3035905.1"/>
    </source>
</evidence>
<name>A0A9P5BYC3_9PLEO</name>
<dbReference type="Proteomes" id="UP000758155">
    <property type="component" value="Unassembled WGS sequence"/>
</dbReference>
<proteinExistence type="predicted"/>
<dbReference type="OrthoDB" id="3793339at2759"/>
<comment type="caution">
    <text evidence="1">The sequence shown here is derived from an EMBL/GenBank/DDBJ whole genome shotgun (WGS) entry which is preliminary data.</text>
</comment>
<protein>
    <submittedName>
        <fullName evidence="1">Uncharacterized protein</fullName>
    </submittedName>
</protein>
<gene>
    <name evidence="1" type="ORF">E8E12_002141</name>
</gene>
<sequence length="207" mass="23328">MGKYGVHEPHDLEDDNRISSWVRHATDDELGDLLAINPSTPTRRPSTPTYYEEVSPTNTTFSSGSVFDAPNSPVDGWIEDVFCDDAPDKVPSNNVSRRLDGQKKSAKSQIYINTDHFNVKSHASYDPSHTITTDLEEETNLAETSVALHKKWLFENDYRNWVLPSVESPRSGYRSNRIRAAKAYPGEGRGEGKDIFSYQELCVVMND</sequence>
<evidence type="ECO:0000313" key="2">
    <source>
        <dbReference type="Proteomes" id="UP000758155"/>
    </source>
</evidence>
<organism evidence="1 2">
    <name type="scientific">Didymella heteroderae</name>
    <dbReference type="NCBI Taxonomy" id="1769908"/>
    <lineage>
        <taxon>Eukaryota</taxon>
        <taxon>Fungi</taxon>
        <taxon>Dikarya</taxon>
        <taxon>Ascomycota</taxon>
        <taxon>Pezizomycotina</taxon>
        <taxon>Dothideomycetes</taxon>
        <taxon>Pleosporomycetidae</taxon>
        <taxon>Pleosporales</taxon>
        <taxon>Pleosporineae</taxon>
        <taxon>Didymellaceae</taxon>
        <taxon>Didymella</taxon>
    </lineage>
</organism>
<reference evidence="1" key="1">
    <citation type="submission" date="2019-04" db="EMBL/GenBank/DDBJ databases">
        <title>Sequencing of skin fungus with MAO and IRED activity.</title>
        <authorList>
            <person name="Marsaioli A.J."/>
            <person name="Bonatto J.M.C."/>
            <person name="Reis Junior O."/>
        </authorList>
    </citation>
    <scope>NUCLEOTIDE SEQUENCE</scope>
    <source>
        <strain evidence="1">28M1</strain>
    </source>
</reference>
<dbReference type="EMBL" id="SWKV01000054">
    <property type="protein sequence ID" value="KAF3035905.1"/>
    <property type="molecule type" value="Genomic_DNA"/>
</dbReference>
<accession>A0A9P5BYC3</accession>